<organism evidence="5 6">
    <name type="scientific">Eoetvoesiella caeni</name>
    <dbReference type="NCBI Taxonomy" id="645616"/>
    <lineage>
        <taxon>Bacteria</taxon>
        <taxon>Pseudomonadati</taxon>
        <taxon>Pseudomonadota</taxon>
        <taxon>Betaproteobacteria</taxon>
        <taxon>Burkholderiales</taxon>
        <taxon>Alcaligenaceae</taxon>
        <taxon>Eoetvoesiella</taxon>
    </lineage>
</organism>
<dbReference type="NCBIfam" id="TIGR02601">
    <property type="entry name" value="autotrns_rpt"/>
    <property type="match status" value="3"/>
</dbReference>
<evidence type="ECO:0000313" key="5">
    <source>
        <dbReference type="EMBL" id="RBP37900.1"/>
    </source>
</evidence>
<dbReference type="NCBIfam" id="TIGR01414">
    <property type="entry name" value="autotrans_barl"/>
    <property type="match status" value="1"/>
</dbReference>
<dbReference type="NCBIfam" id="TIGR04393">
    <property type="entry name" value="rpt_T5SS_PEPC"/>
    <property type="match status" value="2"/>
</dbReference>
<dbReference type="InterPro" id="IPR006315">
    <property type="entry name" value="OM_autotransptr_brl_dom"/>
</dbReference>
<dbReference type="PROSITE" id="PS51208">
    <property type="entry name" value="AUTOTRANSPORTER"/>
    <property type="match status" value="1"/>
</dbReference>
<keyword evidence="1 3" id="KW-0732">Signal</keyword>
<dbReference type="SUPFAM" id="SSF51126">
    <property type="entry name" value="Pectin lyase-like"/>
    <property type="match status" value="4"/>
</dbReference>
<dbReference type="InterPro" id="IPR005546">
    <property type="entry name" value="Autotransporte_beta"/>
</dbReference>
<protein>
    <submittedName>
        <fullName evidence="5">Outer membrane autotransporter protein</fullName>
    </submittedName>
</protein>
<dbReference type="SUPFAM" id="SSF103515">
    <property type="entry name" value="Autotransporter"/>
    <property type="match status" value="1"/>
</dbReference>
<evidence type="ECO:0000256" key="3">
    <source>
        <dbReference type="SAM" id="SignalP"/>
    </source>
</evidence>
<comment type="caution">
    <text evidence="5">The sequence shown here is derived from an EMBL/GenBank/DDBJ whole genome shotgun (WGS) entry which is preliminary data.</text>
</comment>
<evidence type="ECO:0000313" key="6">
    <source>
        <dbReference type="Proteomes" id="UP000253628"/>
    </source>
</evidence>
<keyword evidence="2" id="KW-0843">Virulence</keyword>
<evidence type="ECO:0000259" key="4">
    <source>
        <dbReference type="PROSITE" id="PS51208"/>
    </source>
</evidence>
<dbReference type="EMBL" id="QNRQ01000008">
    <property type="protein sequence ID" value="RBP37900.1"/>
    <property type="molecule type" value="Genomic_DNA"/>
</dbReference>
<dbReference type="InterPro" id="IPR012332">
    <property type="entry name" value="Autotransporter_pectin_lyase_C"/>
</dbReference>
<evidence type="ECO:0000256" key="1">
    <source>
        <dbReference type="ARBA" id="ARBA00022729"/>
    </source>
</evidence>
<dbReference type="RefSeq" id="WP_276330278.1">
    <property type="nucleotide sequence ID" value="NZ_JACCEU010000009.1"/>
</dbReference>
<name>A0A366H6X3_9BURK</name>
<accession>A0A366H6X3</accession>
<dbReference type="Pfam" id="PF13018">
    <property type="entry name" value="ESPR"/>
    <property type="match status" value="1"/>
</dbReference>
<feature type="domain" description="Autotransporter" evidence="4">
    <location>
        <begin position="1307"/>
        <end position="1404"/>
    </location>
</feature>
<dbReference type="InterPro" id="IPR024973">
    <property type="entry name" value="ESPR"/>
</dbReference>
<dbReference type="Gene3D" id="2.160.20.20">
    <property type="match status" value="1"/>
</dbReference>
<dbReference type="GO" id="GO:0019867">
    <property type="term" value="C:outer membrane"/>
    <property type="evidence" value="ECO:0007669"/>
    <property type="project" value="InterPro"/>
</dbReference>
<gene>
    <name evidence="5" type="ORF">DFR37_10882</name>
</gene>
<feature type="chain" id="PRO_5016702168" evidence="3">
    <location>
        <begin position="51"/>
        <end position="1404"/>
    </location>
</feature>
<evidence type="ECO:0000256" key="2">
    <source>
        <dbReference type="ARBA" id="ARBA00023026"/>
    </source>
</evidence>
<feature type="signal peptide" evidence="3">
    <location>
        <begin position="1"/>
        <end position="50"/>
    </location>
</feature>
<dbReference type="Pfam" id="PF12951">
    <property type="entry name" value="PATR"/>
    <property type="match status" value="6"/>
</dbReference>
<keyword evidence="6" id="KW-1185">Reference proteome</keyword>
<dbReference type="InterPro" id="IPR030895">
    <property type="entry name" value="T5SS_PEPC_rpt"/>
</dbReference>
<dbReference type="Proteomes" id="UP000253628">
    <property type="component" value="Unassembled WGS sequence"/>
</dbReference>
<sequence length="1404" mass="141173">MNRTYRIIFNCARGVFQVVSEHATGRGKSKTTVRAGACILMLAACAPAQAQEVNIDDGRHEVVDGLDLEGDDSGTRPSPWEIGGTGSILRVGNLSTGALTIRNGGQVNNFFGHIGAGAGSSGMATVRGDGSTWTNSSALVVGVYGEGELSIEGGGQVNSALGYLGYTHGSSGTVTVTGVGSAWTNSSGLTVGLQSAGVLTVMDGGKVTAPQMQLGVAGSAVLNVVGAQDARGVVETGYIEKGAGSADFTFNGGILRVTGNEADFLRNFNAGDVSFDAGGAFIDSNGFDVGITTALDGAGGLTKLGDGTLTLSGANSYTGATTVEEGTLRAGNGDALVHNGAYVINRGNLDLNGYDLTMSSLSGDGGTLDMGSAFVIINQSGDTVYEGDIVSTSGRLYKQGNGQLTLNGQISGLSNGLYVEGGTLALTNANSHGYTYWGNDAVLEVGHDQALGTGSLLLVGSGTLRANTDLVLANPISFFDPLSNHLTVDGGHNLTLTGDNSLAIGGSVNTLTKTGAGILTLSGDTTIGGSFDPGTTTVQGGTLRVNGRLASRITVNDGATLGGSGTVGTTTVADGGILAPGSSIGTLTVDGSMSLSSGSILEYELGSPGASGNPAAGVSDRIDIAGDLALDGTLNLSPGTDPADGTAGVGYYRLMTYGGTLTDNGLTVETSRLVDTNGYGYEIQAGAGNVDIFIGADGDDTLQHWQGGNGAWNDTNAQWLNKDGDMPIAWAGNHAVFKNQPGDFNGGMITVDGTQQFKGLQFVDDGYRLEGAGALETDTNGSEIRVLADRADIAMQIAGTGGIVKTQAGTLVLSGHNSYQGATRILGGAVSIASDANLGAVTGGVLLNGGTLATTADMTTGRAITLAGHGGFDVAADTTLAATGPINGPGSLIKTGSGTLHLTGANRYGDTIVREGGLIGDAAAISGNIVNDGEVAFYQQTDGAFVGDISGSGLMRKFGFGALSLEGHNTLDWAVDIGQLDSSGSRFSGNAAIGADGRFVLDDAQAASYAGVISGTGQFYKQGTGKLLLTGDSAGFAGHPMIKAGTLLIGDHNGTGALGGSFKVLDGATLGGSGTLGSGAGSQVTVASGGTLAPGNSIGTLTVNGDLVFEKGSRFEIEVDPQSKNNDQVAITGDTAIHGGSVAHIGATGQYDLRSTYTLLTTGGTLSGKFDTVASDFAFLTPALHYHYDAGTVGLELARNDRSFAALALTKNQSATAKGIESIGLATGHAVYDAIAQLPDDAARVRVSLDALSGEIHASAKTALIEDSRFVRDAAKDRVRAAFAAPGASTARVAARTADGAPTTVSATHLGPVVWSQAFGSWGSTDDDGNSASLNRNVGGMLIGADRAVGEWRLGALAGYSYSDFKASDRASSSGRSDNYHLGLYGGTQWGGLGAAHGPGLLLA</sequence>
<proteinExistence type="predicted"/>
<dbReference type="InterPro" id="IPR013425">
    <property type="entry name" value="Autotrns_rpt"/>
</dbReference>
<dbReference type="InterPro" id="IPR036709">
    <property type="entry name" value="Autotransporte_beta_dom_sf"/>
</dbReference>
<dbReference type="InterPro" id="IPR011050">
    <property type="entry name" value="Pectin_lyase_fold/virulence"/>
</dbReference>
<reference evidence="5 6" key="1">
    <citation type="submission" date="2018-06" db="EMBL/GenBank/DDBJ databases">
        <title>Genomic Encyclopedia of Type Strains, Phase IV (KMG-IV): sequencing the most valuable type-strain genomes for metagenomic binning, comparative biology and taxonomic classification.</title>
        <authorList>
            <person name="Goeker M."/>
        </authorList>
    </citation>
    <scope>NUCLEOTIDE SEQUENCE [LARGE SCALE GENOMIC DNA]</scope>
    <source>
        <strain evidence="5 6">DSM 25520</strain>
    </source>
</reference>